<feature type="region of interest" description="Disordered" evidence="4">
    <location>
        <begin position="1"/>
        <end position="24"/>
    </location>
</feature>
<feature type="domain" description="Dehydrogenase E1 component" evidence="5">
    <location>
        <begin position="93"/>
        <end position="361"/>
    </location>
</feature>
<dbReference type="PANTHER" id="PTHR43380">
    <property type="entry name" value="2-OXOISOVALERATE DEHYDROGENASE SUBUNIT ALPHA, MITOCHONDRIAL"/>
    <property type="match status" value="1"/>
</dbReference>
<dbReference type="PANTHER" id="PTHR43380:SF1">
    <property type="entry name" value="2-OXOISOVALERATE DEHYDROGENASE SUBUNIT ALPHA, MITOCHONDRIAL"/>
    <property type="match status" value="1"/>
</dbReference>
<dbReference type="RefSeq" id="WP_353712931.1">
    <property type="nucleotide sequence ID" value="NZ_CP159279.1"/>
</dbReference>
<protein>
    <submittedName>
        <fullName evidence="6">Pyruvate dehydrogenase (Acetyl-transferring) E1 component subunit alpha</fullName>
    </submittedName>
</protein>
<dbReference type="InterPro" id="IPR017596">
    <property type="entry name" value="PdhA/BkdA"/>
</dbReference>
<comment type="cofactor">
    <cofactor evidence="1">
        <name>thiamine diphosphate</name>
        <dbReference type="ChEBI" id="CHEBI:58937"/>
    </cofactor>
</comment>
<organism evidence="6">
    <name type="scientific">Arthrobacter sp. K5</name>
    <dbReference type="NCBI Taxonomy" id="2839623"/>
    <lineage>
        <taxon>Bacteria</taxon>
        <taxon>Bacillati</taxon>
        <taxon>Actinomycetota</taxon>
        <taxon>Actinomycetes</taxon>
        <taxon>Micrococcales</taxon>
        <taxon>Micrococcaceae</taxon>
        <taxon>Arthrobacter</taxon>
    </lineage>
</organism>
<keyword evidence="6" id="KW-0670">Pyruvate</keyword>
<dbReference type="GO" id="GO:0016624">
    <property type="term" value="F:oxidoreductase activity, acting on the aldehyde or oxo group of donors, disulfide as acceptor"/>
    <property type="evidence" value="ECO:0007669"/>
    <property type="project" value="InterPro"/>
</dbReference>
<gene>
    <name evidence="6" type="primary">pdhA</name>
    <name evidence="6" type="ORF">ABRP34_08835</name>
</gene>
<dbReference type="EMBL" id="CP159279">
    <property type="protein sequence ID" value="XCH13064.1"/>
    <property type="molecule type" value="Genomic_DNA"/>
</dbReference>
<keyword evidence="3" id="KW-0786">Thiamine pyrophosphate</keyword>
<dbReference type="InterPro" id="IPR001017">
    <property type="entry name" value="DH_E1"/>
</dbReference>
<evidence type="ECO:0000259" key="5">
    <source>
        <dbReference type="Pfam" id="PF00676"/>
    </source>
</evidence>
<evidence type="ECO:0000256" key="4">
    <source>
        <dbReference type="SAM" id="MobiDB-lite"/>
    </source>
</evidence>
<dbReference type="InterPro" id="IPR050771">
    <property type="entry name" value="Alpha-ketoacid_DH_E1_comp"/>
</dbReference>
<sequence length="418" mass="45053">MTISADHPAPGATQAQPAPEQAEDTYLPGAAAEAVRKFGITAEDYMLPARHQIQMVDQDGNLKHHSEQGTEPGHEYPLPGGDELLTAYEQLVVGRRVNDQNSALVRQGRMAVYPSSHGQEACQVAAALCLAEGDWMFPTYRDAVAVMARGVDPVQAMTIFRGDWHGGYNPLKHKVGIQCTPLTTQLLHAVGVAHAAKLRGEDTVVLAMCGDGATSEGDFHEALNFAAVFHLPVIFFVQNNQYAISVPLAHQSVAPSLAHKAVGYGMAGERVDGNDVVALLAVLDRAVKLAREGSGPLLVEAHTYRMQAHTNADDATRYRQDSEVALWMARDPLSRMRTYLTGRGLLDDDGEARITQKAEAIATQLRNGLGEDVPVDPQDLFKYVFSSPTPQLKEQSALLADEVARDAAGAASETEATN</sequence>
<dbReference type="InterPro" id="IPR029061">
    <property type="entry name" value="THDP-binding"/>
</dbReference>
<dbReference type="Gene3D" id="3.40.50.970">
    <property type="match status" value="1"/>
</dbReference>
<dbReference type="GO" id="GO:0009083">
    <property type="term" value="P:branched-chain amino acid catabolic process"/>
    <property type="evidence" value="ECO:0007669"/>
    <property type="project" value="TreeGrafter"/>
</dbReference>
<evidence type="ECO:0000256" key="1">
    <source>
        <dbReference type="ARBA" id="ARBA00001964"/>
    </source>
</evidence>
<keyword evidence="2" id="KW-0560">Oxidoreductase</keyword>
<evidence type="ECO:0000256" key="2">
    <source>
        <dbReference type="ARBA" id="ARBA00023002"/>
    </source>
</evidence>
<dbReference type="AlphaFoldDB" id="A0AAU8EUB4"/>
<dbReference type="SUPFAM" id="SSF52518">
    <property type="entry name" value="Thiamin diphosphate-binding fold (THDP-binding)"/>
    <property type="match status" value="1"/>
</dbReference>
<dbReference type="CDD" id="cd02000">
    <property type="entry name" value="TPP_E1_PDC_ADC_BCADC"/>
    <property type="match status" value="1"/>
</dbReference>
<proteinExistence type="predicted"/>
<reference evidence="6" key="1">
    <citation type="submission" date="2024-06" db="EMBL/GenBank/DDBJ databases">
        <title>Biodegradation of dimethachlon by Arthrobacter sp. K5: mechanistic insights and ecological implications.</title>
        <authorList>
            <person name="Hu S."/>
            <person name="Lu P."/>
        </authorList>
    </citation>
    <scope>NUCLEOTIDE SEQUENCE</scope>
    <source>
        <strain evidence="6">K5</strain>
    </source>
</reference>
<dbReference type="NCBIfam" id="TIGR03181">
    <property type="entry name" value="PDH_E1_alph_x"/>
    <property type="match status" value="1"/>
</dbReference>
<evidence type="ECO:0000313" key="6">
    <source>
        <dbReference type="EMBL" id="XCH13064.1"/>
    </source>
</evidence>
<evidence type="ECO:0000256" key="3">
    <source>
        <dbReference type="ARBA" id="ARBA00023052"/>
    </source>
</evidence>
<feature type="compositionally biased region" description="Low complexity" evidence="4">
    <location>
        <begin position="8"/>
        <end position="20"/>
    </location>
</feature>
<accession>A0AAU8EUB4</accession>
<dbReference type="Pfam" id="PF00676">
    <property type="entry name" value="E1_dh"/>
    <property type="match status" value="1"/>
</dbReference>
<dbReference type="GO" id="GO:0000287">
    <property type="term" value="F:magnesium ion binding"/>
    <property type="evidence" value="ECO:0007669"/>
    <property type="project" value="UniProtKB-ARBA"/>
</dbReference>
<name>A0AAU8EUB4_9MICC</name>